<protein>
    <submittedName>
        <fullName evidence="5">Diguanylate cyclase/phosphodiesterase (GGDEF &amp; EAL domains) with PAS/PAC sensor(S)</fullName>
    </submittedName>
</protein>
<dbReference type="Pfam" id="PF13426">
    <property type="entry name" value="PAS_9"/>
    <property type="match status" value="2"/>
</dbReference>
<dbReference type="NCBIfam" id="TIGR00229">
    <property type="entry name" value="sensory_box"/>
    <property type="match status" value="2"/>
</dbReference>
<accession>A0A6J4JFG9</accession>
<evidence type="ECO:0000259" key="2">
    <source>
        <dbReference type="PROSITE" id="PS50043"/>
    </source>
</evidence>
<dbReference type="InterPro" id="IPR035965">
    <property type="entry name" value="PAS-like_dom_sf"/>
</dbReference>
<feature type="domain" description="PAS" evidence="3">
    <location>
        <begin position="140"/>
        <end position="187"/>
    </location>
</feature>
<dbReference type="GO" id="GO:0006355">
    <property type="term" value="P:regulation of DNA-templated transcription"/>
    <property type="evidence" value="ECO:0007669"/>
    <property type="project" value="InterPro"/>
</dbReference>
<dbReference type="SMART" id="SM00091">
    <property type="entry name" value="PAS"/>
    <property type="match status" value="2"/>
</dbReference>
<dbReference type="GO" id="GO:0003677">
    <property type="term" value="F:DNA binding"/>
    <property type="evidence" value="ECO:0007669"/>
    <property type="project" value="UniProtKB-KW"/>
</dbReference>
<dbReference type="PANTHER" id="PTHR43214:SF38">
    <property type="entry name" value="NITRATE_NITRITE RESPONSE REGULATOR PROTEIN NARL"/>
    <property type="match status" value="1"/>
</dbReference>
<dbReference type="AlphaFoldDB" id="A0A6J4JFG9"/>
<name>A0A6J4JFG9_9CHLR</name>
<feature type="domain" description="PAC" evidence="4">
    <location>
        <begin position="214"/>
        <end position="263"/>
    </location>
</feature>
<evidence type="ECO:0000259" key="3">
    <source>
        <dbReference type="PROSITE" id="PS50112"/>
    </source>
</evidence>
<evidence type="ECO:0000313" key="5">
    <source>
        <dbReference type="EMBL" id="CAA9278610.1"/>
    </source>
</evidence>
<dbReference type="PRINTS" id="PR00038">
    <property type="entry name" value="HTHLUXR"/>
</dbReference>
<dbReference type="CDD" id="cd06170">
    <property type="entry name" value="LuxR_C_like"/>
    <property type="match status" value="1"/>
</dbReference>
<reference evidence="5" key="1">
    <citation type="submission" date="2020-02" db="EMBL/GenBank/DDBJ databases">
        <authorList>
            <person name="Meier V. D."/>
        </authorList>
    </citation>
    <scope>NUCLEOTIDE SEQUENCE</scope>
    <source>
        <strain evidence="5">AVDCRST_MAG93</strain>
    </source>
</reference>
<dbReference type="InterPro" id="IPR000014">
    <property type="entry name" value="PAS"/>
</dbReference>
<dbReference type="InterPro" id="IPR036388">
    <property type="entry name" value="WH-like_DNA-bd_sf"/>
</dbReference>
<organism evidence="5">
    <name type="scientific">uncultured Chloroflexia bacterium</name>
    <dbReference type="NCBI Taxonomy" id="1672391"/>
    <lineage>
        <taxon>Bacteria</taxon>
        <taxon>Bacillati</taxon>
        <taxon>Chloroflexota</taxon>
        <taxon>Chloroflexia</taxon>
        <taxon>environmental samples</taxon>
    </lineage>
</organism>
<evidence type="ECO:0000256" key="1">
    <source>
        <dbReference type="ARBA" id="ARBA00023125"/>
    </source>
</evidence>
<dbReference type="InterPro" id="IPR001610">
    <property type="entry name" value="PAC"/>
</dbReference>
<dbReference type="PROSITE" id="PS50043">
    <property type="entry name" value="HTH_LUXR_2"/>
    <property type="match status" value="1"/>
</dbReference>
<dbReference type="PROSITE" id="PS50113">
    <property type="entry name" value="PAC"/>
    <property type="match status" value="2"/>
</dbReference>
<dbReference type="SMART" id="SM00086">
    <property type="entry name" value="PAC"/>
    <property type="match status" value="2"/>
</dbReference>
<dbReference type="PROSITE" id="PS00622">
    <property type="entry name" value="HTH_LUXR_1"/>
    <property type="match status" value="1"/>
</dbReference>
<feature type="domain" description="HTH luxR-type" evidence="2">
    <location>
        <begin position="294"/>
        <end position="359"/>
    </location>
</feature>
<feature type="domain" description="PAC" evidence="4">
    <location>
        <begin position="96"/>
        <end position="146"/>
    </location>
</feature>
<dbReference type="CDD" id="cd00130">
    <property type="entry name" value="PAS"/>
    <property type="match status" value="2"/>
</dbReference>
<dbReference type="EMBL" id="CADCTR010001040">
    <property type="protein sequence ID" value="CAA9278610.1"/>
    <property type="molecule type" value="Genomic_DNA"/>
</dbReference>
<evidence type="ECO:0000259" key="4">
    <source>
        <dbReference type="PROSITE" id="PS50113"/>
    </source>
</evidence>
<sequence>MDDIRTHQVKGETDTDQALNEAEARFHAVFDVNPAPALIIRLFDERIELVNSGFTDLTGYGRGEVQNKSLHELALFVDNQQREAFLEAPRHWQQKEKVEARLKPKSGDHKVVIASVKPLEFHDQICAILTFADITEQKQAEEHFTQMFRSSPVPSCLIALDNRRFTGVNRSFLEFTGYNEAEVLNRTSHHLELWPSEGERAKIESSLKRREGFRNLDLQLRSKKGEMRYVLASAEVLDDDMDLLLLMFHDITQRRRTEEQLRQAIQDVMSDAASFAHLVMERFTNLHSGEEKGTPATTGDLNRRERQVLQRVAKGMSNDAIASELGIATQTVRNYVSSIYDKLGLHTRVEAAVWARERGLGGS</sequence>
<feature type="domain" description="PAS" evidence="3">
    <location>
        <begin position="22"/>
        <end position="96"/>
    </location>
</feature>
<dbReference type="Pfam" id="PF00196">
    <property type="entry name" value="GerE"/>
    <property type="match status" value="1"/>
</dbReference>
<dbReference type="Gene3D" id="1.10.10.10">
    <property type="entry name" value="Winged helix-like DNA-binding domain superfamily/Winged helix DNA-binding domain"/>
    <property type="match status" value="1"/>
</dbReference>
<dbReference type="InterPro" id="IPR039420">
    <property type="entry name" value="WalR-like"/>
</dbReference>
<dbReference type="Gene3D" id="3.30.450.20">
    <property type="entry name" value="PAS domain"/>
    <property type="match status" value="2"/>
</dbReference>
<dbReference type="InterPro" id="IPR000700">
    <property type="entry name" value="PAS-assoc_C"/>
</dbReference>
<dbReference type="SMART" id="SM00421">
    <property type="entry name" value="HTH_LUXR"/>
    <property type="match status" value="1"/>
</dbReference>
<gene>
    <name evidence="5" type="ORF">AVDCRST_MAG93-3036</name>
</gene>
<dbReference type="InterPro" id="IPR000792">
    <property type="entry name" value="Tscrpt_reg_LuxR_C"/>
</dbReference>
<dbReference type="PANTHER" id="PTHR43214">
    <property type="entry name" value="TWO-COMPONENT RESPONSE REGULATOR"/>
    <property type="match status" value="1"/>
</dbReference>
<dbReference type="InterPro" id="IPR016032">
    <property type="entry name" value="Sig_transdc_resp-reg_C-effctor"/>
</dbReference>
<dbReference type="SUPFAM" id="SSF55785">
    <property type="entry name" value="PYP-like sensor domain (PAS domain)"/>
    <property type="match status" value="2"/>
</dbReference>
<keyword evidence="1" id="KW-0238">DNA-binding</keyword>
<dbReference type="PROSITE" id="PS50112">
    <property type="entry name" value="PAS"/>
    <property type="match status" value="2"/>
</dbReference>
<proteinExistence type="predicted"/>
<dbReference type="SUPFAM" id="SSF46894">
    <property type="entry name" value="C-terminal effector domain of the bipartite response regulators"/>
    <property type="match status" value="1"/>
</dbReference>